<name>A0A172YX18_9PSED</name>
<sequence length="133" mass="14159">MRRLISTAIKVGQVVPLFRKGGRIPLTLSGSWLRLHQRGGKSVPTLITLLLIAGQATAGEQLIDVQHDSVRGVTCWIIAGTGISCLPDSSLLQASASTAADESQAARAYLATYMCQNEQLGTTPLPQQTGFQL</sequence>
<organism evidence="1 2">
    <name type="scientific">Pseudomonas antarctica</name>
    <dbReference type="NCBI Taxonomy" id="219572"/>
    <lineage>
        <taxon>Bacteria</taxon>
        <taxon>Pseudomonadati</taxon>
        <taxon>Pseudomonadota</taxon>
        <taxon>Gammaproteobacteria</taxon>
        <taxon>Pseudomonadales</taxon>
        <taxon>Pseudomonadaceae</taxon>
        <taxon>Pseudomonas</taxon>
    </lineage>
</organism>
<protein>
    <submittedName>
        <fullName evidence="1">Uncharacterized protein</fullName>
    </submittedName>
</protein>
<dbReference type="PATRIC" id="fig|219572.3.peg.1189"/>
<dbReference type="RefSeq" id="WP_064450945.1">
    <property type="nucleotide sequence ID" value="NZ_CP015600.1"/>
</dbReference>
<evidence type="ECO:0000313" key="2">
    <source>
        <dbReference type="Proteomes" id="UP000077829"/>
    </source>
</evidence>
<gene>
    <name evidence="1" type="ORF">A7J50_1169</name>
</gene>
<accession>A0A172YX18</accession>
<dbReference type="AlphaFoldDB" id="A0A172YX18"/>
<reference evidence="1 2" key="1">
    <citation type="submission" date="2016-05" db="EMBL/GenBank/DDBJ databases">
        <title>Complete genome sequence of Pseudomonas antarctica PAMC 27494.</title>
        <authorList>
            <person name="Lee J."/>
        </authorList>
    </citation>
    <scope>NUCLEOTIDE SEQUENCE [LARGE SCALE GENOMIC DNA]</scope>
    <source>
        <strain evidence="1 2">PAMC 27494</strain>
    </source>
</reference>
<dbReference type="STRING" id="219572.A7J50_1169"/>
<dbReference type="EMBL" id="CP015600">
    <property type="protein sequence ID" value="ANF84608.1"/>
    <property type="molecule type" value="Genomic_DNA"/>
</dbReference>
<dbReference type="Proteomes" id="UP000077829">
    <property type="component" value="Chromosome"/>
</dbReference>
<proteinExistence type="predicted"/>
<dbReference type="KEGG" id="panr:A7J50_1169"/>
<evidence type="ECO:0000313" key="1">
    <source>
        <dbReference type="EMBL" id="ANF84608.1"/>
    </source>
</evidence>